<dbReference type="EMBL" id="UYRU01058322">
    <property type="protein sequence ID" value="VDN14122.1"/>
    <property type="molecule type" value="Genomic_DNA"/>
</dbReference>
<protein>
    <recommendedName>
        <fullName evidence="3">GST C-terminal domain-containing protein</fullName>
    </recommendedName>
</protein>
<dbReference type="Gene3D" id="1.20.1050.10">
    <property type="match status" value="1"/>
</dbReference>
<dbReference type="AlphaFoldDB" id="A0A3P7P1G0"/>
<proteinExistence type="predicted"/>
<dbReference type="Gene3D" id="3.40.30.10">
    <property type="entry name" value="Glutaredoxin"/>
    <property type="match status" value="1"/>
</dbReference>
<dbReference type="SUPFAM" id="SSF47616">
    <property type="entry name" value="GST C-terminal domain-like"/>
    <property type="match status" value="1"/>
</dbReference>
<sequence>MHVKSYTFFFASQGDKVSLADLAFFPFLSSWDFMMNRCLKLEEGSYERVEDFASQWPNVLEYRQLMISKPYIRKTSIEDEDVAKFVDSFCLEMPAVIS</sequence>
<keyword evidence="2" id="KW-1185">Reference proteome</keyword>
<dbReference type="Proteomes" id="UP000281553">
    <property type="component" value="Unassembled WGS sequence"/>
</dbReference>
<dbReference type="InterPro" id="IPR036282">
    <property type="entry name" value="Glutathione-S-Trfase_C_sf"/>
</dbReference>
<organism evidence="1 2">
    <name type="scientific">Dibothriocephalus latus</name>
    <name type="common">Fish tapeworm</name>
    <name type="synonym">Diphyllobothrium latum</name>
    <dbReference type="NCBI Taxonomy" id="60516"/>
    <lineage>
        <taxon>Eukaryota</taxon>
        <taxon>Metazoa</taxon>
        <taxon>Spiralia</taxon>
        <taxon>Lophotrochozoa</taxon>
        <taxon>Platyhelminthes</taxon>
        <taxon>Cestoda</taxon>
        <taxon>Eucestoda</taxon>
        <taxon>Diphyllobothriidea</taxon>
        <taxon>Diphyllobothriidae</taxon>
        <taxon>Dibothriocephalus</taxon>
    </lineage>
</organism>
<dbReference type="OrthoDB" id="10379267at2759"/>
<accession>A0A3P7P1G0</accession>
<gene>
    <name evidence="1" type="ORF">DILT_LOCUS9953</name>
</gene>
<name>A0A3P7P1G0_DIBLA</name>
<evidence type="ECO:0000313" key="1">
    <source>
        <dbReference type="EMBL" id="VDN14122.1"/>
    </source>
</evidence>
<evidence type="ECO:0000313" key="2">
    <source>
        <dbReference type="Proteomes" id="UP000281553"/>
    </source>
</evidence>
<reference evidence="1 2" key="1">
    <citation type="submission" date="2018-11" db="EMBL/GenBank/DDBJ databases">
        <authorList>
            <consortium name="Pathogen Informatics"/>
        </authorList>
    </citation>
    <scope>NUCLEOTIDE SEQUENCE [LARGE SCALE GENOMIC DNA]</scope>
</reference>
<evidence type="ECO:0008006" key="3">
    <source>
        <dbReference type="Google" id="ProtNLM"/>
    </source>
</evidence>